<organism evidence="2 3">
    <name type="scientific">Anaeromonas frigoriresistens</name>
    <dbReference type="NCBI Taxonomy" id="2683708"/>
    <lineage>
        <taxon>Bacteria</taxon>
        <taxon>Bacillati</taxon>
        <taxon>Bacillota</taxon>
        <taxon>Tissierellia</taxon>
        <taxon>Tissierellales</taxon>
        <taxon>Thermohalobacteraceae</taxon>
        <taxon>Anaeromonas</taxon>
    </lineage>
</organism>
<protein>
    <submittedName>
        <fullName evidence="2">Uncharacterized protein</fullName>
    </submittedName>
</protein>
<accession>A0A942UVU3</accession>
<dbReference type="RefSeq" id="WP_203366355.1">
    <property type="nucleotide sequence ID" value="NZ_WSFT01000031.1"/>
</dbReference>
<dbReference type="EMBL" id="WSFT01000031">
    <property type="protein sequence ID" value="MBS4538435.1"/>
    <property type="molecule type" value="Genomic_DNA"/>
</dbReference>
<proteinExistence type="predicted"/>
<keyword evidence="1" id="KW-0812">Transmembrane</keyword>
<name>A0A942UVU3_9FIRM</name>
<gene>
    <name evidence="2" type="ORF">GOQ27_08155</name>
</gene>
<keyword evidence="1" id="KW-1133">Transmembrane helix</keyword>
<reference evidence="2" key="1">
    <citation type="submission" date="2019-12" db="EMBL/GenBank/DDBJ databases">
        <title>Clostridiaceae gen. nov. sp. nov., isolated from sediment in Xinjiang, China.</title>
        <authorList>
            <person name="Zhang R."/>
        </authorList>
    </citation>
    <scope>NUCLEOTIDE SEQUENCE</scope>
    <source>
        <strain evidence="2">D2Q-11</strain>
    </source>
</reference>
<sequence length="74" mass="8738">MDDKKFDGLLKDYLSEEINASPEIIKRVKSDIKEIDILRYRREIMPILIILILSSLCFLIQGFLIFTVFQFSLK</sequence>
<evidence type="ECO:0000313" key="2">
    <source>
        <dbReference type="EMBL" id="MBS4538435.1"/>
    </source>
</evidence>
<keyword evidence="1" id="KW-0472">Membrane</keyword>
<dbReference type="Proteomes" id="UP000724672">
    <property type="component" value="Unassembled WGS sequence"/>
</dbReference>
<feature type="transmembrane region" description="Helical" evidence="1">
    <location>
        <begin position="47"/>
        <end position="71"/>
    </location>
</feature>
<evidence type="ECO:0000313" key="3">
    <source>
        <dbReference type="Proteomes" id="UP000724672"/>
    </source>
</evidence>
<keyword evidence="3" id="KW-1185">Reference proteome</keyword>
<dbReference type="AlphaFoldDB" id="A0A942UVU3"/>
<comment type="caution">
    <text evidence="2">The sequence shown here is derived from an EMBL/GenBank/DDBJ whole genome shotgun (WGS) entry which is preliminary data.</text>
</comment>
<evidence type="ECO:0000256" key="1">
    <source>
        <dbReference type="SAM" id="Phobius"/>
    </source>
</evidence>